<proteinExistence type="predicted"/>
<dbReference type="Proteomes" id="UP000246715">
    <property type="component" value="Segment"/>
</dbReference>
<organism evidence="1 2">
    <name type="scientific">Paramecium bursaria Chlorella virus MT325</name>
    <name type="common">PBCV-MT325</name>
    <dbReference type="NCBI Taxonomy" id="346932"/>
    <lineage>
        <taxon>Viruses</taxon>
        <taxon>Varidnaviria</taxon>
        <taxon>Bamfordvirae</taxon>
        <taxon>Nucleocytoviricota</taxon>
        <taxon>Megaviricetes</taxon>
        <taxon>Algavirales</taxon>
        <taxon>Phycodnaviridae</taxon>
        <taxon>Chlorovirus</taxon>
        <taxon>Chlorovirus conductrix</taxon>
        <taxon>Paramecium bursaria Chlorella virus A1</taxon>
    </lineage>
</organism>
<sequence length="67" mass="7015">MLWCRRQLVHAGGLKAGSQTPTPNCGAPLLISEEVMVSSTTSTSQMTSCAGSILPFVEPSLAHSLPM</sequence>
<organismHost>
    <name type="scientific">Paramecium bursaria</name>
    <dbReference type="NCBI Taxonomy" id="74790"/>
</organismHost>
<protein>
    <submittedName>
        <fullName evidence="1">Uncharacterized protein m499R</fullName>
    </submittedName>
</protein>
<evidence type="ECO:0000313" key="1">
    <source>
        <dbReference type="EMBL" id="ABT14053.1"/>
    </source>
</evidence>
<reference evidence="1 2" key="1">
    <citation type="journal article" date="2007" name="Virology">
        <title>Sequence and annotation of the 314-kb MT325 and the 321-kb FR483 viruses that infect Chlorella Pbi.</title>
        <authorList>
            <person name="Fitzgerald L.A."/>
            <person name="Graves M.V."/>
            <person name="Li X."/>
            <person name="Feldblyum T."/>
            <person name="Hartigan J."/>
            <person name="Van Etten J.L."/>
        </authorList>
    </citation>
    <scope>NUCLEOTIDE SEQUENCE [LARGE SCALE GENOMIC DNA]</scope>
    <source>
        <strain evidence="1 2">MT325</strain>
    </source>
</reference>
<name>A7IUM9_PBCVM</name>
<accession>A7IUM9</accession>
<dbReference type="EMBL" id="DQ491001">
    <property type="protein sequence ID" value="ABT14053.1"/>
    <property type="molecule type" value="Genomic_DNA"/>
</dbReference>
<evidence type="ECO:0000313" key="2">
    <source>
        <dbReference type="Proteomes" id="UP000246715"/>
    </source>
</evidence>
<gene>
    <name evidence="1" type="primary">m499R</name>
    <name evidence="1" type="ORF">MT325_m499R</name>
</gene>